<dbReference type="AlphaFoldDB" id="B3PEA3"/>
<dbReference type="EMBL" id="CP000934">
    <property type="protein sequence ID" value="ACE85783.1"/>
    <property type="molecule type" value="Genomic_DNA"/>
</dbReference>
<accession>B3PEA3</accession>
<dbReference type="InterPro" id="IPR009822">
    <property type="entry name" value="YaeQ"/>
</dbReference>
<evidence type="ECO:0000313" key="2">
    <source>
        <dbReference type="Proteomes" id="UP000001036"/>
    </source>
</evidence>
<dbReference type="Pfam" id="PF07152">
    <property type="entry name" value="YaeQ"/>
    <property type="match status" value="1"/>
</dbReference>
<dbReference type="PIRSF" id="PIRSF011484">
    <property type="entry name" value="YaeQ"/>
    <property type="match status" value="1"/>
</dbReference>
<dbReference type="SMART" id="SM01322">
    <property type="entry name" value="YaeQ"/>
    <property type="match status" value="1"/>
</dbReference>
<evidence type="ECO:0000313" key="1">
    <source>
        <dbReference type="EMBL" id="ACE85783.1"/>
    </source>
</evidence>
<dbReference type="KEGG" id="cja:CJA_1613"/>
<dbReference type="InterPro" id="IPR038590">
    <property type="entry name" value="YaeQ_sf"/>
</dbReference>
<gene>
    <name evidence="1" type="ordered locus">CJA_1613</name>
</gene>
<reference evidence="1 2" key="1">
    <citation type="journal article" date="2008" name="J. Bacteriol.">
        <title>Insights into plant cell wall degradation from the genome sequence of the soil bacterium Cellvibrio japonicus.</title>
        <authorList>
            <person name="Deboy R.T."/>
            <person name="Mongodin E.F."/>
            <person name="Fouts D.E."/>
            <person name="Tailford L.E."/>
            <person name="Khouri H."/>
            <person name="Emerson J.B."/>
            <person name="Mohamoud Y."/>
            <person name="Watkins K."/>
            <person name="Henrissat B."/>
            <person name="Gilbert H.J."/>
            <person name="Nelson K.E."/>
        </authorList>
    </citation>
    <scope>NUCLEOTIDE SEQUENCE [LARGE SCALE GENOMIC DNA]</scope>
    <source>
        <strain evidence="1 2">Ueda107</strain>
    </source>
</reference>
<dbReference type="eggNOG" id="COG4681">
    <property type="taxonomic scope" value="Bacteria"/>
</dbReference>
<organism evidence="1 2">
    <name type="scientific">Cellvibrio japonicus (strain Ueda107)</name>
    <name type="common">Pseudomonas fluorescens subsp. cellulosa</name>
    <dbReference type="NCBI Taxonomy" id="498211"/>
    <lineage>
        <taxon>Bacteria</taxon>
        <taxon>Pseudomonadati</taxon>
        <taxon>Pseudomonadota</taxon>
        <taxon>Gammaproteobacteria</taxon>
        <taxon>Cellvibrionales</taxon>
        <taxon>Cellvibrionaceae</taxon>
        <taxon>Cellvibrio</taxon>
    </lineage>
</organism>
<dbReference type="Proteomes" id="UP000001036">
    <property type="component" value="Chromosome"/>
</dbReference>
<protein>
    <recommendedName>
        <fullName evidence="3">YaeQ family protein</fullName>
    </recommendedName>
</protein>
<keyword evidence="2" id="KW-1185">Reference proteome</keyword>
<dbReference type="STRING" id="498211.CJA_1613"/>
<proteinExistence type="predicted"/>
<dbReference type="SUPFAM" id="SSF52980">
    <property type="entry name" value="Restriction endonuclease-like"/>
    <property type="match status" value="1"/>
</dbReference>
<evidence type="ECO:0008006" key="3">
    <source>
        <dbReference type="Google" id="ProtNLM"/>
    </source>
</evidence>
<sequence>MAEKATIYKANIQLADMDRQVYGDYSLTIALHPSETHERMLVRILAFCYCAAENLVFTRGLSSVDEPDLWRKHDDGRILEWIEVGQPSVERLKKASSQAESVKVFAYGRGLDIWWKNNISAIASLPKVQVQCFGTGELQAACAGVEKTMNLSVSITENMVYLSTAEGNTYTLGLREMRDL</sequence>
<name>B3PEA3_CELJU</name>
<dbReference type="RefSeq" id="WP_012487237.1">
    <property type="nucleotide sequence ID" value="NC_010995.1"/>
</dbReference>
<dbReference type="Gene3D" id="3.10.640.10">
    <property type="entry name" value="Restriction endonuclease-like alpha-beta roll domain"/>
    <property type="match status" value="1"/>
</dbReference>
<dbReference type="PANTHER" id="PTHR38784:SF1">
    <property type="entry name" value="SUCROSE PHOSPHORYLASE"/>
    <property type="match status" value="1"/>
</dbReference>
<dbReference type="InterPro" id="IPR011335">
    <property type="entry name" value="Restrct_endonuc-II-like"/>
</dbReference>
<dbReference type="OrthoDB" id="5293309at2"/>
<dbReference type="HOGENOM" id="CLU_096741_0_0_6"/>
<dbReference type="PANTHER" id="PTHR38784">
    <property type="entry name" value="SUCROSE PHOSPHORYLASE"/>
    <property type="match status" value="1"/>
</dbReference>